<dbReference type="PATRIC" id="fig|1121014.3.peg.1904"/>
<dbReference type="EMBL" id="AVCJ01000023">
    <property type="protein sequence ID" value="KFL36264.1"/>
    <property type="molecule type" value="Genomic_DNA"/>
</dbReference>
<protein>
    <recommendedName>
        <fullName evidence="3">Thiamine biosynthesis protein ThiS</fullName>
    </recommendedName>
</protein>
<dbReference type="PANTHER" id="PTHR38031:SF1">
    <property type="entry name" value="SULFUR CARRIER PROTEIN CYSO"/>
    <property type="match status" value="1"/>
</dbReference>
<accession>A0A087MHB1</accession>
<evidence type="ECO:0000313" key="2">
    <source>
        <dbReference type="Proteomes" id="UP000029085"/>
    </source>
</evidence>
<evidence type="ECO:0008006" key="3">
    <source>
        <dbReference type="Google" id="ProtNLM"/>
    </source>
</evidence>
<name>A0A087MHB1_9GAMM</name>
<dbReference type="STRING" id="1121014.N788_05075"/>
<dbReference type="InterPro" id="IPR052045">
    <property type="entry name" value="Sulfur_Carrier/Prot_Modifier"/>
</dbReference>
<dbReference type="InterPro" id="IPR012675">
    <property type="entry name" value="Beta-grasp_dom_sf"/>
</dbReference>
<dbReference type="OrthoDB" id="6894792at2"/>
<dbReference type="InterPro" id="IPR003749">
    <property type="entry name" value="ThiS/MoaD-like"/>
</dbReference>
<dbReference type="Pfam" id="PF02597">
    <property type="entry name" value="ThiS"/>
    <property type="match status" value="1"/>
</dbReference>
<keyword evidence="2" id="KW-1185">Reference proteome</keyword>
<reference evidence="1 2" key="2">
    <citation type="journal article" date="2015" name="Stand. Genomic Sci.">
        <title>High quality draft genomic sequence of Arenimonas donghaensis DSM 18148(T).</title>
        <authorList>
            <person name="Chen F."/>
            <person name="Wang H."/>
            <person name="Cao Y."/>
            <person name="Li X."/>
            <person name="Wang G."/>
        </authorList>
    </citation>
    <scope>NUCLEOTIDE SEQUENCE [LARGE SCALE GENOMIC DNA]</scope>
    <source>
        <strain evidence="1 2">HO3-R19</strain>
    </source>
</reference>
<comment type="caution">
    <text evidence="1">The sequence shown here is derived from an EMBL/GenBank/DDBJ whole genome shotgun (WGS) entry which is preliminary data.</text>
</comment>
<dbReference type="AlphaFoldDB" id="A0A087MHB1"/>
<dbReference type="Proteomes" id="UP000029085">
    <property type="component" value="Unassembled WGS sequence"/>
</dbReference>
<dbReference type="CDD" id="cd17040">
    <property type="entry name" value="Ubl_MoaD_like"/>
    <property type="match status" value="1"/>
</dbReference>
<dbReference type="InterPro" id="IPR016155">
    <property type="entry name" value="Mopterin_synth/thiamin_S_b"/>
</dbReference>
<sequence>MARVVVAPALSRRLPGQGDDRELALDLPGDTVADVLGALFARHPPLRGYVLDEQGAPRRHIALFIDGDALQPKNELSRPVSPGAEIYVMQALSGG</sequence>
<reference evidence="2" key="1">
    <citation type="submission" date="2013-08" db="EMBL/GenBank/DDBJ databases">
        <title>Genome sequencing of Arenimonas donghaensis.</title>
        <authorList>
            <person name="Chen F."/>
            <person name="Wang G."/>
        </authorList>
    </citation>
    <scope>NUCLEOTIDE SEQUENCE [LARGE SCALE GENOMIC DNA]</scope>
    <source>
        <strain evidence="2">HO3-R19</strain>
    </source>
</reference>
<proteinExistence type="predicted"/>
<organism evidence="1 2">
    <name type="scientific">Arenimonas donghaensis DSM 18148 = HO3-R19</name>
    <dbReference type="NCBI Taxonomy" id="1121014"/>
    <lineage>
        <taxon>Bacteria</taxon>
        <taxon>Pseudomonadati</taxon>
        <taxon>Pseudomonadota</taxon>
        <taxon>Gammaproteobacteria</taxon>
        <taxon>Lysobacterales</taxon>
        <taxon>Lysobacteraceae</taxon>
        <taxon>Arenimonas</taxon>
    </lineage>
</organism>
<gene>
    <name evidence="1" type="ORF">N788_05075</name>
</gene>
<dbReference type="PANTHER" id="PTHR38031">
    <property type="entry name" value="SULFUR CARRIER PROTEIN SLR0821-RELATED"/>
    <property type="match status" value="1"/>
</dbReference>
<evidence type="ECO:0000313" key="1">
    <source>
        <dbReference type="EMBL" id="KFL36264.1"/>
    </source>
</evidence>
<dbReference type="SUPFAM" id="SSF54285">
    <property type="entry name" value="MoaD/ThiS"/>
    <property type="match status" value="1"/>
</dbReference>
<dbReference type="Gene3D" id="3.10.20.30">
    <property type="match status" value="1"/>
</dbReference>